<dbReference type="PANTHER" id="PTHR42989:SF1">
    <property type="entry name" value="FORMATE HYDROGENLYASE SUBUNIT 7-RELATED"/>
    <property type="match status" value="1"/>
</dbReference>
<dbReference type="PANTHER" id="PTHR42989">
    <property type="entry name" value="HYDROGENASE-4 COMPONENT I"/>
    <property type="match status" value="1"/>
</dbReference>
<proteinExistence type="inferred from homology"/>
<evidence type="ECO:0000256" key="6">
    <source>
        <dbReference type="ARBA" id="ARBA00023014"/>
    </source>
</evidence>
<dbReference type="EMBL" id="FRAF01000008">
    <property type="protein sequence ID" value="SHK10828.1"/>
    <property type="molecule type" value="Genomic_DNA"/>
</dbReference>
<evidence type="ECO:0000256" key="1">
    <source>
        <dbReference type="ARBA" id="ARBA00001966"/>
    </source>
</evidence>
<keyword evidence="4" id="KW-0479">Metal-binding</keyword>
<dbReference type="InterPro" id="IPR052375">
    <property type="entry name" value="Complex_I_20kDa-like"/>
</dbReference>
<accession>A0A1M6PSH1</accession>
<organism evidence="8 9">
    <name type="scientific">Alicyclobacillus tolerans</name>
    <dbReference type="NCBI Taxonomy" id="90970"/>
    <lineage>
        <taxon>Bacteria</taxon>
        <taxon>Bacillati</taxon>
        <taxon>Bacillota</taxon>
        <taxon>Bacilli</taxon>
        <taxon>Bacillales</taxon>
        <taxon>Alicyclobacillaceae</taxon>
        <taxon>Alicyclobacillus</taxon>
    </lineage>
</organism>
<sequence>MTEIEEKLSSRIKQCFARSLHIRHVDSGSCNGCDFEITALMNPVYDIQRFGIDFVASPRHADMLLVTGGVTRNLEAALRKTYEATAHPKMLVAIGGCACGGGMFGDTYAHLGGVDKILPVSVYVPGCPPRPQAILEGILHAIERAHELESSRKGNGAYAARTSNV</sequence>
<dbReference type="Pfam" id="PF01058">
    <property type="entry name" value="Oxidored_q6"/>
    <property type="match status" value="1"/>
</dbReference>
<name>A0A1M6PSH1_9BACL</name>
<keyword evidence="6" id="KW-0411">Iron-sulfur</keyword>
<evidence type="ECO:0000313" key="9">
    <source>
        <dbReference type="Proteomes" id="UP000184016"/>
    </source>
</evidence>
<dbReference type="InterPro" id="IPR006137">
    <property type="entry name" value="NADH_UbQ_OxRdtase-like_20kDa"/>
</dbReference>
<dbReference type="GO" id="GO:0051539">
    <property type="term" value="F:4 iron, 4 sulfur cluster binding"/>
    <property type="evidence" value="ECO:0007669"/>
    <property type="project" value="UniProtKB-KW"/>
</dbReference>
<dbReference type="RefSeq" id="WP_072873710.1">
    <property type="nucleotide sequence ID" value="NZ_FRAF01000008.1"/>
</dbReference>
<evidence type="ECO:0000256" key="4">
    <source>
        <dbReference type="ARBA" id="ARBA00022723"/>
    </source>
</evidence>
<dbReference type="SUPFAM" id="SSF56770">
    <property type="entry name" value="HydA/Nqo6-like"/>
    <property type="match status" value="1"/>
</dbReference>
<gene>
    <name evidence="8" type="ORF">SAMN05443507_108121</name>
</gene>
<comment type="cofactor">
    <cofactor evidence="1">
        <name>[4Fe-4S] cluster</name>
        <dbReference type="ChEBI" id="CHEBI:49883"/>
    </cofactor>
</comment>
<comment type="similarity">
    <text evidence="2">Belongs to the complex I 20 kDa subunit family.</text>
</comment>
<dbReference type="GO" id="GO:0046872">
    <property type="term" value="F:metal ion binding"/>
    <property type="evidence" value="ECO:0007669"/>
    <property type="project" value="UniProtKB-KW"/>
</dbReference>
<dbReference type="STRING" id="1830138.SAMN05443507_108121"/>
<dbReference type="Proteomes" id="UP000184016">
    <property type="component" value="Unassembled WGS sequence"/>
</dbReference>
<evidence type="ECO:0000259" key="7">
    <source>
        <dbReference type="Pfam" id="PF01058"/>
    </source>
</evidence>
<dbReference type="NCBIfam" id="NF005012">
    <property type="entry name" value="PRK06411.1"/>
    <property type="match status" value="1"/>
</dbReference>
<evidence type="ECO:0000256" key="5">
    <source>
        <dbReference type="ARBA" id="ARBA00023004"/>
    </source>
</evidence>
<keyword evidence="5" id="KW-0408">Iron</keyword>
<keyword evidence="9" id="KW-1185">Reference proteome</keyword>
<dbReference type="OrthoDB" id="9786737at2"/>
<reference evidence="9" key="1">
    <citation type="submission" date="2016-11" db="EMBL/GenBank/DDBJ databases">
        <authorList>
            <person name="Varghese N."/>
            <person name="Submissions S."/>
        </authorList>
    </citation>
    <scope>NUCLEOTIDE SEQUENCE [LARGE SCALE GENOMIC DNA]</scope>
    <source>
        <strain evidence="9">USBA-503</strain>
    </source>
</reference>
<dbReference type="AlphaFoldDB" id="A0A1M6PSH1"/>
<keyword evidence="3" id="KW-0004">4Fe-4S</keyword>
<dbReference type="Gene3D" id="3.40.50.12280">
    <property type="match status" value="1"/>
</dbReference>
<evidence type="ECO:0000313" key="8">
    <source>
        <dbReference type="EMBL" id="SHK10828.1"/>
    </source>
</evidence>
<feature type="domain" description="NADH:ubiquinone oxidoreductase-like 20kDa subunit" evidence="7">
    <location>
        <begin position="30"/>
        <end position="140"/>
    </location>
</feature>
<evidence type="ECO:0000256" key="2">
    <source>
        <dbReference type="ARBA" id="ARBA00009173"/>
    </source>
</evidence>
<protein>
    <submittedName>
        <fullName evidence="8">Ni,Fe-hydrogenase III small subunit</fullName>
    </submittedName>
</protein>
<evidence type="ECO:0000256" key="3">
    <source>
        <dbReference type="ARBA" id="ARBA00022485"/>
    </source>
</evidence>